<feature type="chain" id="PRO_5040906130" description="Secreted protein" evidence="1">
    <location>
        <begin position="19"/>
        <end position="219"/>
    </location>
</feature>
<evidence type="ECO:0000313" key="3">
    <source>
        <dbReference type="Proteomes" id="UP001138500"/>
    </source>
</evidence>
<dbReference type="Proteomes" id="UP001138500">
    <property type="component" value="Unassembled WGS sequence"/>
</dbReference>
<keyword evidence="1" id="KW-0732">Signal</keyword>
<name>A0A9W7W5U4_9PEZI</name>
<reference evidence="2 3" key="2">
    <citation type="journal article" date="2021" name="Curr. Genet.">
        <title>Genetic response to nitrogen starvation in the aggressive Eucalyptus foliar pathogen Teratosphaeria destructans.</title>
        <authorList>
            <person name="Havenga M."/>
            <person name="Wingfield B.D."/>
            <person name="Wingfield M.J."/>
            <person name="Dreyer L.L."/>
            <person name="Roets F."/>
            <person name="Aylward J."/>
        </authorList>
    </citation>
    <scope>NUCLEOTIDE SEQUENCE [LARGE SCALE GENOMIC DNA]</scope>
    <source>
        <strain evidence="2">CMW44962</strain>
    </source>
</reference>
<comment type="caution">
    <text evidence="2">The sequence shown here is derived from an EMBL/GenBank/DDBJ whole genome shotgun (WGS) entry which is preliminary data.</text>
</comment>
<accession>A0A9W7W5U4</accession>
<protein>
    <recommendedName>
        <fullName evidence="4">Secreted protein</fullName>
    </recommendedName>
</protein>
<sequence>MPVVVLLALAAAHADVPADPHPAALLGHHATERGRLGQTGELLGTEDGEGLGLDLEAVGHVGVAGGEGSRALLAPVGILLELLVQAEAQSVHALMPDAEIREDEVAGGLGPVQVDHAGDGGAGEDGGLTGLLLGHATVGDGAGLLEGGEQEVVGLHVEGDVPVGILPLEDLELDDRGRVDGAAVRRSWAGQSGVRDGGGKARTHTWRPHHMLALSWAVG</sequence>
<proteinExistence type="predicted"/>
<evidence type="ECO:0008006" key="4">
    <source>
        <dbReference type="Google" id="ProtNLM"/>
    </source>
</evidence>
<evidence type="ECO:0000256" key="1">
    <source>
        <dbReference type="SAM" id="SignalP"/>
    </source>
</evidence>
<reference evidence="2 3" key="1">
    <citation type="journal article" date="2018" name="IMA Fungus">
        <title>IMA Genome-F 10: Nine draft genome sequences of Claviceps purpurea s.lat., including C. arundinis, C. humidiphila, and C. cf. spartinae, pseudomolecules for the pitch canker pathogen Fusarium circinatum, draft genome of Davidsoniella eucalypti, Grosmannia galeiformis, Quambalaria eucalypti, and Teratosphaeria destructans.</title>
        <authorList>
            <person name="Wingfield B.D."/>
            <person name="Liu M."/>
            <person name="Nguyen H.D."/>
            <person name="Lane F.A."/>
            <person name="Morgan S.W."/>
            <person name="De Vos L."/>
            <person name="Wilken P.M."/>
            <person name="Duong T.A."/>
            <person name="Aylward J."/>
            <person name="Coetzee M.P."/>
            <person name="Dadej K."/>
            <person name="De Beer Z.W."/>
            <person name="Findlay W."/>
            <person name="Havenga M."/>
            <person name="Kolarik M."/>
            <person name="Menzies J.G."/>
            <person name="Naidoo K."/>
            <person name="Pochopski O."/>
            <person name="Shoukouhi P."/>
            <person name="Santana Q.C."/>
            <person name="Seifert K.A."/>
            <person name="Soal N."/>
            <person name="Steenkamp E.T."/>
            <person name="Tatham C.T."/>
            <person name="van der Nest M.A."/>
            <person name="Wingfield M.J."/>
        </authorList>
    </citation>
    <scope>NUCLEOTIDE SEQUENCE [LARGE SCALE GENOMIC DNA]</scope>
    <source>
        <strain evidence="2">CMW44962</strain>
    </source>
</reference>
<dbReference type="EMBL" id="RIBY02000347">
    <property type="protein sequence ID" value="KAH9843457.1"/>
    <property type="molecule type" value="Genomic_DNA"/>
</dbReference>
<keyword evidence="3" id="KW-1185">Reference proteome</keyword>
<dbReference type="AlphaFoldDB" id="A0A9W7W5U4"/>
<gene>
    <name evidence="2" type="ORF">Tdes44962_MAKER07401</name>
</gene>
<organism evidence="2 3">
    <name type="scientific">Teratosphaeria destructans</name>
    <dbReference type="NCBI Taxonomy" id="418781"/>
    <lineage>
        <taxon>Eukaryota</taxon>
        <taxon>Fungi</taxon>
        <taxon>Dikarya</taxon>
        <taxon>Ascomycota</taxon>
        <taxon>Pezizomycotina</taxon>
        <taxon>Dothideomycetes</taxon>
        <taxon>Dothideomycetidae</taxon>
        <taxon>Mycosphaerellales</taxon>
        <taxon>Teratosphaeriaceae</taxon>
        <taxon>Teratosphaeria</taxon>
    </lineage>
</organism>
<feature type="signal peptide" evidence="1">
    <location>
        <begin position="1"/>
        <end position="18"/>
    </location>
</feature>
<evidence type="ECO:0000313" key="2">
    <source>
        <dbReference type="EMBL" id="KAH9843457.1"/>
    </source>
</evidence>